<dbReference type="PROSITE" id="PS51192">
    <property type="entry name" value="HELICASE_ATP_BIND_1"/>
    <property type="match status" value="1"/>
</dbReference>
<dbReference type="PANTHER" id="PTHR47959:SF13">
    <property type="entry name" value="ATP-DEPENDENT RNA HELICASE RHLE"/>
    <property type="match status" value="1"/>
</dbReference>
<dbReference type="SMART" id="SM00490">
    <property type="entry name" value="HELICc"/>
    <property type="match status" value="1"/>
</dbReference>
<keyword evidence="6 11" id="KW-0067">ATP-binding</keyword>
<gene>
    <name evidence="16" type="ORF">AT959_19510</name>
</gene>
<evidence type="ECO:0000256" key="10">
    <source>
        <dbReference type="PROSITE-ProRule" id="PRU00552"/>
    </source>
</evidence>
<dbReference type="Pfam" id="PF00270">
    <property type="entry name" value="DEAD"/>
    <property type="match status" value="1"/>
</dbReference>
<comment type="caution">
    <text evidence="16">The sequence shown here is derived from an EMBL/GenBank/DDBJ whole genome shotgun (WGS) entry which is preliminary data.</text>
</comment>
<dbReference type="InterPro" id="IPR027417">
    <property type="entry name" value="P-loop_NTPase"/>
</dbReference>
<dbReference type="AlphaFoldDB" id="A0A133XDJ7"/>
<feature type="domain" description="DEAD-box RNA helicase Q" evidence="15">
    <location>
        <begin position="1"/>
        <end position="29"/>
    </location>
</feature>
<dbReference type="GO" id="GO:0003724">
    <property type="term" value="F:RNA helicase activity"/>
    <property type="evidence" value="ECO:0007669"/>
    <property type="project" value="UniProtKB-EC"/>
</dbReference>
<dbReference type="CDD" id="cd00268">
    <property type="entry name" value="DEADc"/>
    <property type="match status" value="1"/>
</dbReference>
<dbReference type="InterPro" id="IPR044742">
    <property type="entry name" value="DEAD/DEAH_RhlB"/>
</dbReference>
<evidence type="ECO:0000256" key="3">
    <source>
        <dbReference type="ARBA" id="ARBA00022741"/>
    </source>
</evidence>
<evidence type="ECO:0000256" key="2">
    <source>
        <dbReference type="ARBA" id="ARBA00022490"/>
    </source>
</evidence>
<feature type="short sequence motif" description="Q motif" evidence="10">
    <location>
        <begin position="1"/>
        <end position="29"/>
    </location>
</feature>
<name>A0A133XDJ7_9RHOO</name>
<keyword evidence="5 11" id="KW-0347">Helicase</keyword>
<dbReference type="GO" id="GO:0042255">
    <property type="term" value="P:ribosome assembly"/>
    <property type="evidence" value="ECO:0007669"/>
    <property type="project" value="UniProtKB-ARBA"/>
</dbReference>
<comment type="catalytic activity">
    <reaction evidence="8">
        <text>ATP + H2O = ADP + phosphate + H(+)</text>
        <dbReference type="Rhea" id="RHEA:13065"/>
        <dbReference type="ChEBI" id="CHEBI:15377"/>
        <dbReference type="ChEBI" id="CHEBI:15378"/>
        <dbReference type="ChEBI" id="CHEBI:30616"/>
        <dbReference type="ChEBI" id="CHEBI:43474"/>
        <dbReference type="ChEBI" id="CHEBI:456216"/>
        <dbReference type="EC" id="3.6.4.13"/>
    </reaction>
</comment>
<feature type="domain" description="Helicase C-terminal" evidence="14">
    <location>
        <begin position="217"/>
        <end position="382"/>
    </location>
</feature>
<dbReference type="GO" id="GO:0003676">
    <property type="term" value="F:nucleic acid binding"/>
    <property type="evidence" value="ECO:0007669"/>
    <property type="project" value="InterPro"/>
</dbReference>
<dbReference type="FunFam" id="3.40.50.300:FF:000108">
    <property type="entry name" value="ATP-dependent RNA helicase RhlE"/>
    <property type="match status" value="1"/>
</dbReference>
<keyword evidence="2" id="KW-0963">Cytoplasm</keyword>
<dbReference type="PROSITE" id="PS51195">
    <property type="entry name" value="Q_MOTIF"/>
    <property type="match status" value="1"/>
</dbReference>
<sequence>MTFASLGLAAPLLQALDTLGYKTPTPVQIQAIPAVLAGRDLMAAAQTGTGKTAGFALPVLQRLSEGEKAASNSIRALVLVPTRELAEQVQSSFRQYGEHLAVSTYAAYGGVSINPQMMRLRRGVDVLVATPGRLLDLFRQNAIKFKQVEILILDEADRMLDLGFAQELSTVFAALPKQKQTLLFSATFSDEIRSMAKGRLRDPLSIEVSPRNSTVKAVKQWVVPVDKKRKGELFLFMLKDRKWGQVLVFVKTKKGADELVANLLAKKIKADAIHGDKPQASRQRALDSFKAGEVQILVATDVAARGLDIDDLPQVVNFDLPIVAEDYIHRIGRTGRAGASGEAISLVCADEAPLLAAIETLTKQTLEREEEPGFEPDHRVPMTNAAGQLVKKPKKPKVPGGRSAKGVPGNWVGFDDAPAKSGRRGGGRSAPGKTAGPAKKPAAKARPR</sequence>
<feature type="domain" description="Helicase ATP-binding" evidence="13">
    <location>
        <begin position="32"/>
        <end position="206"/>
    </location>
</feature>
<feature type="compositionally biased region" description="Low complexity" evidence="12">
    <location>
        <begin position="430"/>
        <end position="440"/>
    </location>
</feature>
<evidence type="ECO:0000256" key="9">
    <source>
        <dbReference type="ARBA" id="ARBA00074363"/>
    </source>
</evidence>
<evidence type="ECO:0000313" key="17">
    <source>
        <dbReference type="Proteomes" id="UP000070186"/>
    </source>
</evidence>
<dbReference type="PROSITE" id="PS51194">
    <property type="entry name" value="HELICASE_CTER"/>
    <property type="match status" value="1"/>
</dbReference>
<protein>
    <recommendedName>
        <fullName evidence="9">DEAD-box ATP-dependent RNA helicase RhpA</fullName>
        <ecNumber evidence="1">3.6.4.13</ecNumber>
    </recommendedName>
</protein>
<keyword evidence="17" id="KW-1185">Reference proteome</keyword>
<dbReference type="GO" id="GO:0009266">
    <property type="term" value="P:response to temperature stimulus"/>
    <property type="evidence" value="ECO:0007669"/>
    <property type="project" value="UniProtKB-ARBA"/>
</dbReference>
<dbReference type="InterPro" id="IPR014001">
    <property type="entry name" value="Helicase_ATP-bd"/>
</dbReference>
<accession>A0A133XDJ7</accession>
<dbReference type="InterPro" id="IPR014014">
    <property type="entry name" value="RNA_helicase_DEAD_Q_motif"/>
</dbReference>
<evidence type="ECO:0000313" key="16">
    <source>
        <dbReference type="EMBL" id="KXB29010.1"/>
    </source>
</evidence>
<dbReference type="RefSeq" id="WP_066887139.1">
    <property type="nucleotide sequence ID" value="NZ_LODL01000040.1"/>
</dbReference>
<evidence type="ECO:0000256" key="1">
    <source>
        <dbReference type="ARBA" id="ARBA00012552"/>
    </source>
</evidence>
<evidence type="ECO:0000256" key="6">
    <source>
        <dbReference type="ARBA" id="ARBA00022840"/>
    </source>
</evidence>
<evidence type="ECO:0000256" key="8">
    <source>
        <dbReference type="ARBA" id="ARBA00047984"/>
    </source>
</evidence>
<proteinExistence type="inferred from homology"/>
<evidence type="ECO:0000256" key="12">
    <source>
        <dbReference type="SAM" id="MobiDB-lite"/>
    </source>
</evidence>
<keyword evidence="4 11" id="KW-0378">Hydrolase</keyword>
<evidence type="ECO:0000256" key="4">
    <source>
        <dbReference type="ARBA" id="ARBA00022801"/>
    </source>
</evidence>
<evidence type="ECO:0000259" key="15">
    <source>
        <dbReference type="PROSITE" id="PS51195"/>
    </source>
</evidence>
<reference evidence="16 17" key="1">
    <citation type="submission" date="2015-12" db="EMBL/GenBank/DDBJ databases">
        <title>Nitrous oxide reduction kinetics distinguish bacteria harboring typical versus atypical NosZ.</title>
        <authorList>
            <person name="Yoon S."/>
            <person name="Nissen S."/>
            <person name="Park D."/>
            <person name="Sanford R.A."/>
            <person name="Loeffler F.E."/>
        </authorList>
    </citation>
    <scope>NUCLEOTIDE SEQUENCE [LARGE SCALE GENOMIC DNA]</scope>
    <source>
        <strain evidence="16 17">ATCC BAA-841</strain>
    </source>
</reference>
<dbReference type="GO" id="GO:0005524">
    <property type="term" value="F:ATP binding"/>
    <property type="evidence" value="ECO:0007669"/>
    <property type="project" value="UniProtKB-KW"/>
</dbReference>
<dbReference type="InterPro" id="IPR050079">
    <property type="entry name" value="DEAD_box_RNA_helicase"/>
</dbReference>
<evidence type="ECO:0000259" key="14">
    <source>
        <dbReference type="PROSITE" id="PS51194"/>
    </source>
</evidence>
<dbReference type="CDD" id="cd18787">
    <property type="entry name" value="SF2_C_DEAD"/>
    <property type="match status" value="1"/>
</dbReference>
<dbReference type="Gene3D" id="3.40.50.300">
    <property type="entry name" value="P-loop containing nucleotide triphosphate hydrolases"/>
    <property type="match status" value="2"/>
</dbReference>
<evidence type="ECO:0000256" key="7">
    <source>
        <dbReference type="ARBA" id="ARBA00038437"/>
    </source>
</evidence>
<comment type="similarity">
    <text evidence="7 11">Belongs to the DEAD box helicase family.</text>
</comment>
<dbReference type="Pfam" id="PF00271">
    <property type="entry name" value="Helicase_C"/>
    <property type="match status" value="1"/>
</dbReference>
<dbReference type="InterPro" id="IPR001650">
    <property type="entry name" value="Helicase_C-like"/>
</dbReference>
<evidence type="ECO:0000259" key="13">
    <source>
        <dbReference type="PROSITE" id="PS51192"/>
    </source>
</evidence>
<dbReference type="SMART" id="SM00487">
    <property type="entry name" value="DEXDc"/>
    <property type="match status" value="1"/>
</dbReference>
<evidence type="ECO:0000256" key="5">
    <source>
        <dbReference type="ARBA" id="ARBA00022806"/>
    </source>
</evidence>
<dbReference type="FunFam" id="3.40.50.300:FF:000468">
    <property type="entry name" value="ATP-dependent RNA helicase RhlE"/>
    <property type="match status" value="1"/>
</dbReference>
<dbReference type="STRING" id="281362.AT959_19510"/>
<dbReference type="SUPFAM" id="SSF52540">
    <property type="entry name" value="P-loop containing nucleoside triphosphate hydrolases"/>
    <property type="match status" value="1"/>
</dbReference>
<evidence type="ECO:0000256" key="11">
    <source>
        <dbReference type="RuleBase" id="RU000492"/>
    </source>
</evidence>
<keyword evidence="3 11" id="KW-0547">Nucleotide-binding</keyword>
<dbReference type="GO" id="GO:0016787">
    <property type="term" value="F:hydrolase activity"/>
    <property type="evidence" value="ECO:0007669"/>
    <property type="project" value="UniProtKB-KW"/>
</dbReference>
<dbReference type="Proteomes" id="UP000070186">
    <property type="component" value="Unassembled WGS sequence"/>
</dbReference>
<dbReference type="PANTHER" id="PTHR47959">
    <property type="entry name" value="ATP-DEPENDENT RNA HELICASE RHLE-RELATED"/>
    <property type="match status" value="1"/>
</dbReference>
<feature type="region of interest" description="Disordered" evidence="12">
    <location>
        <begin position="366"/>
        <end position="448"/>
    </location>
</feature>
<dbReference type="PROSITE" id="PS00039">
    <property type="entry name" value="DEAD_ATP_HELICASE"/>
    <property type="match status" value="1"/>
</dbReference>
<dbReference type="EC" id="3.6.4.13" evidence="1"/>
<dbReference type="InterPro" id="IPR011545">
    <property type="entry name" value="DEAD/DEAH_box_helicase_dom"/>
</dbReference>
<organism evidence="16 17">
    <name type="scientific">Dechloromonas denitrificans</name>
    <dbReference type="NCBI Taxonomy" id="281362"/>
    <lineage>
        <taxon>Bacteria</taxon>
        <taxon>Pseudomonadati</taxon>
        <taxon>Pseudomonadota</taxon>
        <taxon>Betaproteobacteria</taxon>
        <taxon>Rhodocyclales</taxon>
        <taxon>Azonexaceae</taxon>
        <taxon>Dechloromonas</taxon>
    </lineage>
</organism>
<dbReference type="EMBL" id="LODL01000040">
    <property type="protein sequence ID" value="KXB29010.1"/>
    <property type="molecule type" value="Genomic_DNA"/>
</dbReference>
<dbReference type="InterPro" id="IPR000629">
    <property type="entry name" value="RNA-helicase_DEAD-box_CS"/>
</dbReference>
<dbReference type="GO" id="GO:0005829">
    <property type="term" value="C:cytosol"/>
    <property type="evidence" value="ECO:0007669"/>
    <property type="project" value="TreeGrafter"/>
</dbReference>